<dbReference type="Pfam" id="PF04751">
    <property type="entry name" value="DarP"/>
    <property type="match status" value="1"/>
</dbReference>
<dbReference type="AlphaFoldDB" id="A0A0A7EEP4"/>
<keyword evidence="7" id="KW-1185">Reference proteome</keyword>
<dbReference type="InterPro" id="IPR023153">
    <property type="entry name" value="DarP_sf"/>
</dbReference>
<comment type="function">
    <text evidence="5">Member of a network of 50S ribosomal subunit biogenesis factors which assembles along the 30S-50S interface, preventing incorrect 23S rRNA structures from forming. Promotes peptidyl transferase center (PTC) maturation.</text>
</comment>
<comment type="similarity">
    <text evidence="5">Belongs to the DarP family.</text>
</comment>
<dbReference type="FunFam" id="1.10.60.30:FF:000002">
    <property type="entry name" value="UPF0307 protein YjgA"/>
    <property type="match status" value="1"/>
</dbReference>
<keyword evidence="1 5" id="KW-0963">Cytoplasm</keyword>
<dbReference type="STRING" id="1348114.OM33_04815"/>
<evidence type="ECO:0000256" key="4">
    <source>
        <dbReference type="ARBA" id="ARBA00022884"/>
    </source>
</evidence>
<dbReference type="GO" id="GO:0005524">
    <property type="term" value="F:ATP binding"/>
    <property type="evidence" value="ECO:0007669"/>
    <property type="project" value="UniProtKB-KW"/>
</dbReference>
<dbReference type="HOGENOM" id="CLU_106757_2_0_6"/>
<protein>
    <recommendedName>
        <fullName evidence="5">Dual-action ribosomal maturation protein DarP</fullName>
    </recommendedName>
    <alternativeName>
        <fullName evidence="5">Large ribosomal subunit assembly factor DarP</fullName>
    </alternativeName>
</protein>
<reference evidence="6 7" key="1">
    <citation type="submission" date="2014-11" db="EMBL/GenBank/DDBJ databases">
        <title>Complete Genome Sequence of Pseudoalteromonas sp. Strain OCN003 Isolated from Kaneohe Bay, Oahu, Hawaii.</title>
        <authorList>
            <person name="Beurmann S."/>
            <person name="Videau P."/>
            <person name="Ushijima B."/>
            <person name="Smith A.M."/>
            <person name="Aeby G.S."/>
            <person name="Callahan S.M."/>
            <person name="Belcaid M."/>
        </authorList>
    </citation>
    <scope>NUCLEOTIDE SEQUENCE [LARGE SCALE GENOMIC DNA]</scope>
    <source>
        <strain evidence="6 7">OCN003</strain>
    </source>
</reference>
<evidence type="ECO:0000313" key="6">
    <source>
        <dbReference type="EMBL" id="AIY64541.1"/>
    </source>
</evidence>
<dbReference type="PANTHER" id="PTHR38101">
    <property type="entry name" value="UPF0307 PROTEIN YJGA"/>
    <property type="match status" value="1"/>
</dbReference>
<keyword evidence="4 5" id="KW-0694">RNA-binding</keyword>
<dbReference type="GO" id="GO:1902626">
    <property type="term" value="P:assembly of large subunit precursor of preribosome"/>
    <property type="evidence" value="ECO:0007669"/>
    <property type="project" value="UniProtKB-UniRule"/>
</dbReference>
<dbReference type="GO" id="GO:0019843">
    <property type="term" value="F:rRNA binding"/>
    <property type="evidence" value="ECO:0007669"/>
    <property type="project" value="UniProtKB-UniRule"/>
</dbReference>
<gene>
    <name evidence="5" type="primary">darP</name>
    <name evidence="6" type="ORF">OM33_04815</name>
</gene>
<dbReference type="eggNOG" id="COG3028">
    <property type="taxonomic scope" value="Bacteria"/>
</dbReference>
<evidence type="ECO:0000313" key="7">
    <source>
        <dbReference type="Proteomes" id="UP000030341"/>
    </source>
</evidence>
<evidence type="ECO:0000256" key="2">
    <source>
        <dbReference type="ARBA" id="ARBA00022517"/>
    </source>
</evidence>
<accession>A0A0A7EEP4</accession>
<evidence type="ECO:0000256" key="3">
    <source>
        <dbReference type="ARBA" id="ARBA00022730"/>
    </source>
</evidence>
<keyword evidence="2 5" id="KW-0690">Ribosome biogenesis</keyword>
<sequence>MAKKNKVDFDTPEEEIIYVSRAELKRDAKELHELGADIAAMSKKQRKTIPLNEELIEAMELADRLKEKTEAYRRHLNYIAKCLRLAANIEEITKAVNILKNKHAQGNVLFHKLEHIRDELIEVGDNKINELVSEYPELDRQRLRQLTRQAKKEKAANKPAKAYREIFQCLKEVITQ</sequence>
<dbReference type="PANTHER" id="PTHR38101:SF1">
    <property type="entry name" value="UPF0307 PROTEIN YJGA"/>
    <property type="match status" value="1"/>
</dbReference>
<dbReference type="GO" id="GO:0005829">
    <property type="term" value="C:cytosol"/>
    <property type="evidence" value="ECO:0007669"/>
    <property type="project" value="TreeGrafter"/>
</dbReference>
<proteinExistence type="inferred from homology"/>
<dbReference type="EMBL" id="CP009888">
    <property type="protein sequence ID" value="AIY64541.1"/>
    <property type="molecule type" value="Genomic_DNA"/>
</dbReference>
<keyword evidence="6" id="KW-0067">ATP-binding</keyword>
<dbReference type="PIRSF" id="PIRSF016183">
    <property type="entry name" value="UCP016183"/>
    <property type="match status" value="1"/>
</dbReference>
<dbReference type="OrthoDB" id="5293604at2"/>
<dbReference type="Gene3D" id="1.10.60.30">
    <property type="entry name" value="PSPTO4464-like domains"/>
    <property type="match status" value="2"/>
</dbReference>
<dbReference type="RefSeq" id="WP_038639401.1">
    <property type="nucleotide sequence ID" value="NZ_CP009888.1"/>
</dbReference>
<keyword evidence="6" id="KW-0547">Nucleotide-binding</keyword>
<dbReference type="InterPro" id="IPR006839">
    <property type="entry name" value="DarP"/>
</dbReference>
<dbReference type="HAMAP" id="MF_00765">
    <property type="entry name" value="DarP"/>
    <property type="match status" value="1"/>
</dbReference>
<dbReference type="KEGG" id="pseo:OM33_04815"/>
<dbReference type="SUPFAM" id="SSF158710">
    <property type="entry name" value="PSPTO4464-like"/>
    <property type="match status" value="1"/>
</dbReference>
<dbReference type="Proteomes" id="UP000030341">
    <property type="component" value="Chromosome 1"/>
</dbReference>
<dbReference type="GO" id="GO:0043022">
    <property type="term" value="F:ribosome binding"/>
    <property type="evidence" value="ECO:0007669"/>
    <property type="project" value="UniProtKB-UniRule"/>
</dbReference>
<evidence type="ECO:0000256" key="5">
    <source>
        <dbReference type="HAMAP-Rule" id="MF_00765"/>
    </source>
</evidence>
<dbReference type="CDD" id="cd16331">
    <property type="entry name" value="YjgA-like"/>
    <property type="match status" value="1"/>
</dbReference>
<keyword evidence="3 5" id="KW-0699">rRNA-binding</keyword>
<dbReference type="NCBIfam" id="NF003593">
    <property type="entry name" value="PRK05255.1-1"/>
    <property type="match status" value="1"/>
</dbReference>
<evidence type="ECO:0000256" key="1">
    <source>
        <dbReference type="ARBA" id="ARBA00022490"/>
    </source>
</evidence>
<comment type="subcellular location">
    <subcellularLocation>
        <location evidence="5">Cytoplasm</location>
    </subcellularLocation>
    <text evidence="5">Associates with late stage pre-50S ribosomal subunits.</text>
</comment>
<organism evidence="6 7">
    <name type="scientific">Pseudoalteromonas piratica</name>
    <dbReference type="NCBI Taxonomy" id="1348114"/>
    <lineage>
        <taxon>Bacteria</taxon>
        <taxon>Pseudomonadati</taxon>
        <taxon>Pseudomonadota</taxon>
        <taxon>Gammaproteobacteria</taxon>
        <taxon>Alteromonadales</taxon>
        <taxon>Pseudoalteromonadaceae</taxon>
        <taxon>Pseudoalteromonas</taxon>
    </lineage>
</organism>
<name>A0A0A7EEP4_9GAMM</name>